<dbReference type="Proteomes" id="UP001345827">
    <property type="component" value="Unassembled WGS sequence"/>
</dbReference>
<reference evidence="4 5" key="1">
    <citation type="submission" date="2023-06" db="EMBL/GenBank/DDBJ databases">
        <title>Black Yeasts Isolated from many extreme environments.</title>
        <authorList>
            <person name="Coleine C."/>
            <person name="Stajich J.E."/>
            <person name="Selbmann L."/>
        </authorList>
    </citation>
    <scope>NUCLEOTIDE SEQUENCE [LARGE SCALE GENOMIC DNA]</scope>
    <source>
        <strain evidence="4 5">CCFEE 5887</strain>
    </source>
</reference>
<evidence type="ECO:0000313" key="4">
    <source>
        <dbReference type="EMBL" id="KAK5532437.1"/>
    </source>
</evidence>
<sequence>MKVSTKALGVLATAGSAAASWTDWWDPDTTVTATLTRTTAYCPCNGEVRITPVGPESTNVDVYTTITNAVGPIFTSTTTTVPGKTITKAGPVVVVFETGGSMTTKTGMAIELIVPPTDDAGSTTYVTKTVWTGAQPTNDLAWVDWSDDDAVDGATLTRTHTAVTTVYEPESAFPTQTDDASWSDWAATTNTHTAYTNLTVTVSPTQGSTSSSGVGPISASTSTTSWYHSSWTTSSSSSTSSSGVGPIGASTSTSSSTSASTSSSSSGVGPISATTATSSTSSSTSNTSAAASSSSSSSSSSASASTTTTVAITTTTTTAATTTTTPVAVTTSTTTVATTTTTANGGLPTVTDDVRNDDYQTAILEAHNVHRANHSAADLTWNAQMATYAAETAAKCVYGHDLTPGGGGYGQNIGAGYQSTQVAAMIGNDMYNHEMPYYPTPYGLDNPDTSNFGAWGHFSQIVWKGTTGVGCATSYCATLQGATFTNYFTVCNYYPPGNVGGAYSNVGAPLGQDVVVMLTN</sequence>
<keyword evidence="5" id="KW-1185">Reference proteome</keyword>
<dbReference type="Pfam" id="PF00188">
    <property type="entry name" value="CAP"/>
    <property type="match status" value="1"/>
</dbReference>
<evidence type="ECO:0000313" key="5">
    <source>
        <dbReference type="Proteomes" id="UP001345827"/>
    </source>
</evidence>
<dbReference type="PROSITE" id="PS01009">
    <property type="entry name" value="CRISP_1"/>
    <property type="match status" value="1"/>
</dbReference>
<name>A0AAV9Q293_9PEZI</name>
<dbReference type="EMBL" id="JAXLQG010000015">
    <property type="protein sequence ID" value="KAK5532437.1"/>
    <property type="molecule type" value="Genomic_DNA"/>
</dbReference>
<gene>
    <name evidence="4" type="ORF">LTR25_007970</name>
</gene>
<feature type="compositionally biased region" description="Low complexity" evidence="1">
    <location>
        <begin position="233"/>
        <end position="242"/>
    </location>
</feature>
<accession>A0AAV9Q293</accession>
<comment type="caution">
    <text evidence="4">The sequence shown here is derived from an EMBL/GenBank/DDBJ whole genome shotgun (WGS) entry which is preliminary data.</text>
</comment>
<dbReference type="AlphaFoldDB" id="A0AAV9Q293"/>
<evidence type="ECO:0000256" key="2">
    <source>
        <dbReference type="SAM" id="SignalP"/>
    </source>
</evidence>
<feature type="region of interest" description="Disordered" evidence="1">
    <location>
        <begin position="233"/>
        <end position="306"/>
    </location>
</feature>
<feature type="chain" id="PRO_5043776635" description="SCP domain-containing protein" evidence="2">
    <location>
        <begin position="20"/>
        <end position="520"/>
    </location>
</feature>
<organism evidence="4 5">
    <name type="scientific">Vermiconidia calcicola</name>
    <dbReference type="NCBI Taxonomy" id="1690605"/>
    <lineage>
        <taxon>Eukaryota</taxon>
        <taxon>Fungi</taxon>
        <taxon>Dikarya</taxon>
        <taxon>Ascomycota</taxon>
        <taxon>Pezizomycotina</taxon>
        <taxon>Dothideomycetes</taxon>
        <taxon>Dothideomycetidae</taxon>
        <taxon>Mycosphaerellales</taxon>
        <taxon>Extremaceae</taxon>
        <taxon>Vermiconidia</taxon>
    </lineage>
</organism>
<protein>
    <recommendedName>
        <fullName evidence="3">SCP domain-containing protein</fullName>
    </recommendedName>
</protein>
<feature type="compositionally biased region" description="Low complexity" evidence="1">
    <location>
        <begin position="249"/>
        <end position="306"/>
    </location>
</feature>
<dbReference type="Gene3D" id="3.40.33.10">
    <property type="entry name" value="CAP"/>
    <property type="match status" value="1"/>
</dbReference>
<dbReference type="PRINTS" id="PR00837">
    <property type="entry name" value="V5TPXLIKE"/>
</dbReference>
<keyword evidence="2" id="KW-0732">Signal</keyword>
<evidence type="ECO:0000259" key="3">
    <source>
        <dbReference type="SMART" id="SM00198"/>
    </source>
</evidence>
<dbReference type="SMART" id="SM00198">
    <property type="entry name" value="SCP"/>
    <property type="match status" value="1"/>
</dbReference>
<dbReference type="InterPro" id="IPR018244">
    <property type="entry name" value="Allrgn_V5/Tpx1_CS"/>
</dbReference>
<feature type="signal peptide" evidence="2">
    <location>
        <begin position="1"/>
        <end position="19"/>
    </location>
</feature>
<evidence type="ECO:0000256" key="1">
    <source>
        <dbReference type="SAM" id="MobiDB-lite"/>
    </source>
</evidence>
<dbReference type="InterPro" id="IPR001283">
    <property type="entry name" value="CRISP-related"/>
</dbReference>
<dbReference type="InterPro" id="IPR014044">
    <property type="entry name" value="CAP_dom"/>
</dbReference>
<dbReference type="GO" id="GO:0005576">
    <property type="term" value="C:extracellular region"/>
    <property type="evidence" value="ECO:0007669"/>
    <property type="project" value="InterPro"/>
</dbReference>
<dbReference type="PANTHER" id="PTHR10334">
    <property type="entry name" value="CYSTEINE-RICH SECRETORY PROTEIN-RELATED"/>
    <property type="match status" value="1"/>
</dbReference>
<feature type="domain" description="SCP" evidence="3">
    <location>
        <begin position="358"/>
        <end position="501"/>
    </location>
</feature>
<dbReference type="FunFam" id="3.40.33.10:FF:000018">
    <property type="entry name" value="SCP-like extracellular protein, putative"/>
    <property type="match status" value="1"/>
</dbReference>
<dbReference type="InterPro" id="IPR035940">
    <property type="entry name" value="CAP_sf"/>
</dbReference>
<proteinExistence type="predicted"/>
<dbReference type="SUPFAM" id="SSF55797">
    <property type="entry name" value="PR-1-like"/>
    <property type="match status" value="1"/>
</dbReference>